<accession>A0ABD5RWA0</accession>
<evidence type="ECO:0000313" key="2">
    <source>
        <dbReference type="EMBL" id="MFC6723208.1"/>
    </source>
</evidence>
<sequence length="61" mass="6378">MVKKLARWIGMLVLLNISGAAVGGALASIGDAHGFGHALTVPEWTVVGMLVVALVYVLYKV</sequence>
<keyword evidence="1" id="KW-0812">Transmembrane</keyword>
<keyword evidence="1" id="KW-1133">Transmembrane helix</keyword>
<proteinExistence type="predicted"/>
<keyword evidence="3" id="KW-1185">Reference proteome</keyword>
<feature type="transmembrane region" description="Helical" evidence="1">
    <location>
        <begin position="37"/>
        <end position="59"/>
    </location>
</feature>
<name>A0ABD5RWA0_9EURY</name>
<reference evidence="2 3" key="1">
    <citation type="journal article" date="2019" name="Int. J. Syst. Evol. Microbiol.">
        <title>The Global Catalogue of Microorganisms (GCM) 10K type strain sequencing project: providing services to taxonomists for standard genome sequencing and annotation.</title>
        <authorList>
            <consortium name="The Broad Institute Genomics Platform"/>
            <consortium name="The Broad Institute Genome Sequencing Center for Infectious Disease"/>
            <person name="Wu L."/>
            <person name="Ma J."/>
        </authorList>
    </citation>
    <scope>NUCLEOTIDE SEQUENCE [LARGE SCALE GENOMIC DNA]</scope>
    <source>
        <strain evidence="2 3">NBRC 111368</strain>
    </source>
</reference>
<keyword evidence="1" id="KW-0472">Membrane</keyword>
<evidence type="ECO:0000313" key="3">
    <source>
        <dbReference type="Proteomes" id="UP001596328"/>
    </source>
</evidence>
<dbReference type="AlphaFoldDB" id="A0ABD5RWA0"/>
<dbReference type="EMBL" id="JBHSWU010000007">
    <property type="protein sequence ID" value="MFC6723208.1"/>
    <property type="molecule type" value="Genomic_DNA"/>
</dbReference>
<protein>
    <submittedName>
        <fullName evidence="2">Uncharacterized protein</fullName>
    </submittedName>
</protein>
<dbReference type="Proteomes" id="UP001596328">
    <property type="component" value="Unassembled WGS sequence"/>
</dbReference>
<organism evidence="2 3">
    <name type="scientific">Halobium palmae</name>
    <dbReference type="NCBI Taxonomy" id="1776492"/>
    <lineage>
        <taxon>Archaea</taxon>
        <taxon>Methanobacteriati</taxon>
        <taxon>Methanobacteriota</taxon>
        <taxon>Stenosarchaea group</taxon>
        <taxon>Halobacteria</taxon>
        <taxon>Halobacteriales</taxon>
        <taxon>Haloferacaceae</taxon>
        <taxon>Halobium</taxon>
    </lineage>
</organism>
<evidence type="ECO:0000256" key="1">
    <source>
        <dbReference type="SAM" id="Phobius"/>
    </source>
</evidence>
<gene>
    <name evidence="2" type="ORF">ACFQE1_02125</name>
</gene>
<comment type="caution">
    <text evidence="2">The sequence shown here is derived from an EMBL/GenBank/DDBJ whole genome shotgun (WGS) entry which is preliminary data.</text>
</comment>